<dbReference type="PANTHER" id="PTHR42648:SF11">
    <property type="entry name" value="TRANSPOSON TY4-P GAG-POL POLYPROTEIN"/>
    <property type="match status" value="1"/>
</dbReference>
<organism evidence="12 13">
    <name type="scientific">Phytophthora rubi</name>
    <dbReference type="NCBI Taxonomy" id="129364"/>
    <lineage>
        <taxon>Eukaryota</taxon>
        <taxon>Sar</taxon>
        <taxon>Stramenopiles</taxon>
        <taxon>Oomycota</taxon>
        <taxon>Peronosporomycetes</taxon>
        <taxon>Peronosporales</taxon>
        <taxon>Peronosporaceae</taxon>
        <taxon>Phytophthora</taxon>
    </lineage>
</organism>
<dbReference type="InterPro" id="IPR013103">
    <property type="entry name" value="RVT_2"/>
</dbReference>
<accession>A0A6A4G3S4</accession>
<dbReference type="GO" id="GO:0016787">
    <property type="term" value="F:hydrolase activity"/>
    <property type="evidence" value="ECO:0007669"/>
    <property type="project" value="UniProtKB-KW"/>
</dbReference>
<proteinExistence type="predicted"/>
<evidence type="ECO:0000313" key="13">
    <source>
        <dbReference type="Proteomes" id="UP000434957"/>
    </source>
</evidence>
<protein>
    <recommendedName>
        <fullName evidence="11">Integrase catalytic domain-containing protein</fullName>
    </recommendedName>
</protein>
<keyword evidence="8" id="KW-0548">Nucleotidyltransferase</keyword>
<sequence>MVNLIVRLEKQHVINRVTFDQDVEFVNKKMKGFLTDHSIELRPTNAYTPKENSLVEKQNGNLMNKVRAIREATGLSESLWGEVLMFVVEVDNMSSTKALPDMTPYQKLTGMKPDVSKLYVCRCVVFAHVPKKKRASKLSPKVAPTLFLSYSQSSLGYRLLNLRTGDLVERRDVSFREDITVDSKYVENLLARRYYGSQVIIPDIISFVRLPVNAVIDTVHLPDKVSEDADTLVMIIALMQGMDCRHVNFVTGFLIGEIMDVDIYMEQPEGYHDGTDRLKFRQCVFDSGIYYREGTSGIVYLTVYVDDIIIAAKSSDIEIVVRELSAKFEVKILGQVRHLLGMEINFEPGVILCMSQTAYVERIAVRFRMEQAKAVRSPQMHNDRMPEIEKDKSKINDAALLYREMIGSLQYVVACARPDMANVVRCLGKYNGAFTRETYTMAKRAIRYLIGTKHFSLVYRSTIAPPLLTAFSDADHAICKGTSRSTTGFVLQLNGYTWMWKSKQQRRVTTNTCASELMAASDTLAVEPSRADRVRRASRTGRYGLAPVALKLA</sequence>
<dbReference type="PROSITE" id="PS50994">
    <property type="entry name" value="INTEGRASE"/>
    <property type="match status" value="1"/>
</dbReference>
<dbReference type="InterPro" id="IPR039537">
    <property type="entry name" value="Retrotran_Ty1/copia-like"/>
</dbReference>
<keyword evidence="3" id="KW-0255">Endonuclease</keyword>
<evidence type="ECO:0000256" key="6">
    <source>
        <dbReference type="ARBA" id="ARBA00022908"/>
    </source>
</evidence>
<keyword evidence="1" id="KW-0540">Nuclease</keyword>
<dbReference type="GO" id="GO:0003676">
    <property type="term" value="F:nucleic acid binding"/>
    <property type="evidence" value="ECO:0007669"/>
    <property type="project" value="InterPro"/>
</dbReference>
<dbReference type="CDD" id="cd09272">
    <property type="entry name" value="RNase_HI_RT_Ty1"/>
    <property type="match status" value="1"/>
</dbReference>
<keyword evidence="4" id="KW-0378">Hydrolase</keyword>
<keyword evidence="2" id="KW-0479">Metal-binding</keyword>
<keyword evidence="8" id="KW-0239">DNA-directed DNA polymerase</keyword>
<evidence type="ECO:0000256" key="4">
    <source>
        <dbReference type="ARBA" id="ARBA00022801"/>
    </source>
</evidence>
<evidence type="ECO:0000256" key="1">
    <source>
        <dbReference type="ARBA" id="ARBA00022722"/>
    </source>
</evidence>
<dbReference type="Gene3D" id="3.30.420.10">
    <property type="entry name" value="Ribonuclease H-like superfamily/Ribonuclease H"/>
    <property type="match status" value="1"/>
</dbReference>
<evidence type="ECO:0000256" key="3">
    <source>
        <dbReference type="ARBA" id="ARBA00022759"/>
    </source>
</evidence>
<gene>
    <name evidence="12" type="ORF">PR003_g2374</name>
</gene>
<dbReference type="GO" id="GO:0003887">
    <property type="term" value="F:DNA-directed DNA polymerase activity"/>
    <property type="evidence" value="ECO:0007669"/>
    <property type="project" value="UniProtKB-KW"/>
</dbReference>
<keyword evidence="5" id="KW-0460">Magnesium</keyword>
<dbReference type="GO" id="GO:0046872">
    <property type="term" value="F:metal ion binding"/>
    <property type="evidence" value="ECO:0007669"/>
    <property type="project" value="UniProtKB-KW"/>
</dbReference>
<keyword evidence="9" id="KW-0233">DNA recombination</keyword>
<dbReference type="GO" id="GO:0003964">
    <property type="term" value="F:RNA-directed DNA polymerase activity"/>
    <property type="evidence" value="ECO:0007669"/>
    <property type="project" value="UniProtKB-KW"/>
</dbReference>
<evidence type="ECO:0000313" key="12">
    <source>
        <dbReference type="EMBL" id="KAE9356332.1"/>
    </source>
</evidence>
<evidence type="ECO:0000256" key="10">
    <source>
        <dbReference type="ARBA" id="ARBA00023268"/>
    </source>
</evidence>
<evidence type="ECO:0000256" key="8">
    <source>
        <dbReference type="ARBA" id="ARBA00022932"/>
    </source>
</evidence>
<dbReference type="Pfam" id="PF07727">
    <property type="entry name" value="RVT_2"/>
    <property type="match status" value="1"/>
</dbReference>
<evidence type="ECO:0000256" key="2">
    <source>
        <dbReference type="ARBA" id="ARBA00022723"/>
    </source>
</evidence>
<name>A0A6A4G3S4_9STRA</name>
<dbReference type="PANTHER" id="PTHR42648">
    <property type="entry name" value="TRANSPOSASE, PUTATIVE-RELATED"/>
    <property type="match status" value="1"/>
</dbReference>
<dbReference type="InterPro" id="IPR057670">
    <property type="entry name" value="SH3_retrovirus"/>
</dbReference>
<dbReference type="EMBL" id="QXFT01000074">
    <property type="protein sequence ID" value="KAE9356332.1"/>
    <property type="molecule type" value="Genomic_DNA"/>
</dbReference>
<reference evidence="12 13" key="1">
    <citation type="submission" date="2018-08" db="EMBL/GenBank/DDBJ databases">
        <title>Genomic investigation of the strawberry pathogen Phytophthora fragariae indicates pathogenicity is determined by transcriptional variation in three key races.</title>
        <authorList>
            <person name="Adams T.M."/>
            <person name="Armitage A.D."/>
            <person name="Sobczyk M.K."/>
            <person name="Bates H.J."/>
            <person name="Dunwell J.M."/>
            <person name="Nellist C.F."/>
            <person name="Harrison R.J."/>
        </authorList>
    </citation>
    <scope>NUCLEOTIDE SEQUENCE [LARGE SCALE GENOMIC DNA]</scope>
    <source>
        <strain evidence="12 13">SCRP333</strain>
    </source>
</reference>
<keyword evidence="8" id="KW-0808">Transferase</keyword>
<feature type="domain" description="Integrase catalytic" evidence="11">
    <location>
        <begin position="1"/>
        <end position="112"/>
    </location>
</feature>
<evidence type="ECO:0000259" key="11">
    <source>
        <dbReference type="PROSITE" id="PS50994"/>
    </source>
</evidence>
<evidence type="ECO:0000256" key="7">
    <source>
        <dbReference type="ARBA" id="ARBA00022918"/>
    </source>
</evidence>
<dbReference type="InterPro" id="IPR001584">
    <property type="entry name" value="Integrase_cat-core"/>
</dbReference>
<keyword evidence="10" id="KW-0511">Multifunctional enzyme</keyword>
<comment type="caution">
    <text evidence="12">The sequence shown here is derived from an EMBL/GenBank/DDBJ whole genome shotgun (WGS) entry which is preliminary data.</text>
</comment>
<evidence type="ECO:0000256" key="5">
    <source>
        <dbReference type="ARBA" id="ARBA00022842"/>
    </source>
</evidence>
<dbReference type="SUPFAM" id="SSF53098">
    <property type="entry name" value="Ribonuclease H-like"/>
    <property type="match status" value="1"/>
</dbReference>
<keyword evidence="13" id="KW-1185">Reference proteome</keyword>
<dbReference type="GO" id="GO:0015074">
    <property type="term" value="P:DNA integration"/>
    <property type="evidence" value="ECO:0007669"/>
    <property type="project" value="UniProtKB-KW"/>
</dbReference>
<dbReference type="GO" id="GO:0004519">
    <property type="term" value="F:endonuclease activity"/>
    <property type="evidence" value="ECO:0007669"/>
    <property type="project" value="UniProtKB-KW"/>
</dbReference>
<keyword evidence="7" id="KW-0695">RNA-directed DNA polymerase</keyword>
<dbReference type="InterPro" id="IPR012337">
    <property type="entry name" value="RNaseH-like_sf"/>
</dbReference>
<dbReference type="InterPro" id="IPR036397">
    <property type="entry name" value="RNaseH_sf"/>
</dbReference>
<dbReference type="Pfam" id="PF25597">
    <property type="entry name" value="SH3_retrovirus"/>
    <property type="match status" value="1"/>
</dbReference>
<keyword evidence="6" id="KW-0229">DNA integration</keyword>
<dbReference type="AlphaFoldDB" id="A0A6A4G3S4"/>
<dbReference type="GO" id="GO:0006310">
    <property type="term" value="P:DNA recombination"/>
    <property type="evidence" value="ECO:0007669"/>
    <property type="project" value="UniProtKB-KW"/>
</dbReference>
<evidence type="ECO:0000256" key="9">
    <source>
        <dbReference type="ARBA" id="ARBA00023172"/>
    </source>
</evidence>
<dbReference type="Proteomes" id="UP000434957">
    <property type="component" value="Unassembled WGS sequence"/>
</dbReference>